<organism evidence="1 2">
    <name type="scientific">Halorientalis regularis</name>
    <dbReference type="NCBI Taxonomy" id="660518"/>
    <lineage>
        <taxon>Archaea</taxon>
        <taxon>Methanobacteriati</taxon>
        <taxon>Methanobacteriota</taxon>
        <taxon>Stenosarchaea group</taxon>
        <taxon>Halobacteria</taxon>
        <taxon>Halobacteriales</taxon>
        <taxon>Haloarculaceae</taxon>
        <taxon>Halorientalis</taxon>
    </lineage>
</organism>
<dbReference type="AlphaFoldDB" id="A0A1G7GTS8"/>
<protein>
    <submittedName>
        <fullName evidence="1">Uncharacterized protein</fullName>
    </submittedName>
</protein>
<dbReference type="STRING" id="660518.SAMN05216218_102175"/>
<dbReference type="Proteomes" id="UP000199076">
    <property type="component" value="Unassembled WGS sequence"/>
</dbReference>
<proteinExistence type="predicted"/>
<accession>A0A1G7GTS8</accession>
<name>A0A1G7GTS8_9EURY</name>
<dbReference type="Pfam" id="PF24336">
    <property type="entry name" value="DUF7504"/>
    <property type="match status" value="1"/>
</dbReference>
<reference evidence="2" key="1">
    <citation type="submission" date="2016-10" db="EMBL/GenBank/DDBJ databases">
        <authorList>
            <person name="Varghese N."/>
            <person name="Submissions S."/>
        </authorList>
    </citation>
    <scope>NUCLEOTIDE SEQUENCE [LARGE SCALE GENOMIC DNA]</scope>
    <source>
        <strain evidence="2">IBRC-M 10760</strain>
    </source>
</reference>
<sequence length="220" mass="24614">MYDWSCRHCEYSVSAGDKRALIDQVKSHLVRSGGGILVYNSPTRTDEGPACTDLLTVRDVPNTGVLWITKSPAERLDLWRRHADGWPQRLQLLVPPSATVTEDLFDRSAITDGPAEVTELSSTSLEKLGRQIADNTSTLAEECRCTTVCFDNLSNVIHEFGNRSVFKLVHVLNVTMHNAGALAHYHMEPETHIGSTTHIFEQEFQLLRDWSGEEPELSLP</sequence>
<dbReference type="OrthoDB" id="109251at2157"/>
<dbReference type="EMBL" id="FNBK01000002">
    <property type="protein sequence ID" value="SDE91349.1"/>
    <property type="molecule type" value="Genomic_DNA"/>
</dbReference>
<gene>
    <name evidence="1" type="ORF">SAMN05216218_102175</name>
</gene>
<evidence type="ECO:0000313" key="2">
    <source>
        <dbReference type="Proteomes" id="UP000199076"/>
    </source>
</evidence>
<dbReference type="RefSeq" id="WP_092687992.1">
    <property type="nucleotide sequence ID" value="NZ_FNBK01000002.1"/>
</dbReference>
<evidence type="ECO:0000313" key="1">
    <source>
        <dbReference type="EMBL" id="SDE91349.1"/>
    </source>
</evidence>
<keyword evidence="2" id="KW-1185">Reference proteome</keyword>
<dbReference type="InterPro" id="IPR055927">
    <property type="entry name" value="DUF7504"/>
</dbReference>